<dbReference type="SFLD" id="SFLDS00019">
    <property type="entry name" value="Glutathione_Transferase_(cytos"/>
    <property type="match status" value="1"/>
</dbReference>
<gene>
    <name evidence="8" type="ORF">FVEG_07731</name>
</gene>
<accession>W7MJ72</accession>
<dbReference type="EC" id="2.5.1.18" evidence="2"/>
<dbReference type="InterPro" id="IPR004046">
    <property type="entry name" value="GST_C"/>
</dbReference>
<dbReference type="STRING" id="334819.W7MJ72"/>
<dbReference type="PANTHER" id="PTHR43900">
    <property type="entry name" value="GLUTATHIONE S-TRANSFERASE RHO"/>
    <property type="match status" value="1"/>
</dbReference>
<dbReference type="Pfam" id="PF00043">
    <property type="entry name" value="GST_C"/>
    <property type="match status" value="1"/>
</dbReference>
<dbReference type="EMBL" id="CM000585">
    <property type="protein sequence ID" value="EWG47675.1"/>
    <property type="molecule type" value="Genomic_DNA"/>
</dbReference>
<evidence type="ECO:0000256" key="1">
    <source>
        <dbReference type="ARBA" id="ARBA00007409"/>
    </source>
</evidence>
<dbReference type="GeneID" id="30065508"/>
<dbReference type="SFLD" id="SFLDG00358">
    <property type="entry name" value="Main_(cytGST)"/>
    <property type="match status" value="1"/>
</dbReference>
<dbReference type="Pfam" id="PF02798">
    <property type="entry name" value="GST_N"/>
    <property type="match status" value="1"/>
</dbReference>
<dbReference type="Gene3D" id="3.40.30.10">
    <property type="entry name" value="Glutaredoxin"/>
    <property type="match status" value="1"/>
</dbReference>
<dbReference type="InterPro" id="IPR036249">
    <property type="entry name" value="Thioredoxin-like_sf"/>
</dbReference>
<keyword evidence="3" id="KW-0808">Transferase</keyword>
<dbReference type="SUPFAM" id="SSF47616">
    <property type="entry name" value="GST C-terminal domain-like"/>
    <property type="match status" value="1"/>
</dbReference>
<evidence type="ECO:0000256" key="3">
    <source>
        <dbReference type="ARBA" id="ARBA00022679"/>
    </source>
</evidence>
<comment type="catalytic activity">
    <reaction evidence="4">
        <text>RX + glutathione = an S-substituted glutathione + a halide anion + H(+)</text>
        <dbReference type="Rhea" id="RHEA:16437"/>
        <dbReference type="ChEBI" id="CHEBI:15378"/>
        <dbReference type="ChEBI" id="CHEBI:16042"/>
        <dbReference type="ChEBI" id="CHEBI:17792"/>
        <dbReference type="ChEBI" id="CHEBI:57925"/>
        <dbReference type="ChEBI" id="CHEBI:90779"/>
        <dbReference type="EC" id="2.5.1.18"/>
    </reaction>
</comment>
<dbReference type="EMBL" id="DS022250">
    <property type="protein sequence ID" value="EWG47675.1"/>
    <property type="molecule type" value="Genomic_DNA"/>
</dbReference>
<dbReference type="VEuPathDB" id="FungiDB:FVEG_07731"/>
<organism evidence="8 9">
    <name type="scientific">Gibberella moniliformis (strain M3125 / FGSC 7600)</name>
    <name type="common">Maize ear and stalk rot fungus</name>
    <name type="synonym">Fusarium verticillioides</name>
    <dbReference type="NCBI Taxonomy" id="334819"/>
    <lineage>
        <taxon>Eukaryota</taxon>
        <taxon>Fungi</taxon>
        <taxon>Dikarya</taxon>
        <taxon>Ascomycota</taxon>
        <taxon>Pezizomycotina</taxon>
        <taxon>Sordariomycetes</taxon>
        <taxon>Hypocreomycetidae</taxon>
        <taxon>Hypocreales</taxon>
        <taxon>Nectriaceae</taxon>
        <taxon>Fusarium</taxon>
        <taxon>Fusarium fujikuroi species complex</taxon>
    </lineage>
</organism>
<evidence type="ECO:0000256" key="4">
    <source>
        <dbReference type="ARBA" id="ARBA00047960"/>
    </source>
</evidence>
<dbReference type="GO" id="GO:0005737">
    <property type="term" value="C:cytoplasm"/>
    <property type="evidence" value="ECO:0007669"/>
    <property type="project" value="TreeGrafter"/>
</dbReference>
<reference evidence="8 9" key="1">
    <citation type="journal article" date="2010" name="Nature">
        <title>Comparative genomics reveals mobile pathogenicity chromosomes in Fusarium.</title>
        <authorList>
            <person name="Ma L.J."/>
            <person name="van der Does H.C."/>
            <person name="Borkovich K.A."/>
            <person name="Coleman J.J."/>
            <person name="Daboussi M.J."/>
            <person name="Di Pietro A."/>
            <person name="Dufresne M."/>
            <person name="Freitag M."/>
            <person name="Grabherr M."/>
            <person name="Henrissat B."/>
            <person name="Houterman P.M."/>
            <person name="Kang S."/>
            <person name="Shim W.B."/>
            <person name="Woloshuk C."/>
            <person name="Xie X."/>
            <person name="Xu J.R."/>
            <person name="Antoniw J."/>
            <person name="Baker S.E."/>
            <person name="Bluhm B.H."/>
            <person name="Breakspear A."/>
            <person name="Brown D.W."/>
            <person name="Butchko R.A."/>
            <person name="Chapman S."/>
            <person name="Coulson R."/>
            <person name="Coutinho P.M."/>
            <person name="Danchin E.G."/>
            <person name="Diener A."/>
            <person name="Gale L.R."/>
            <person name="Gardiner D.M."/>
            <person name="Goff S."/>
            <person name="Hammond-Kosack K.E."/>
            <person name="Hilburn K."/>
            <person name="Hua-Van A."/>
            <person name="Jonkers W."/>
            <person name="Kazan K."/>
            <person name="Kodira C.D."/>
            <person name="Koehrsen M."/>
            <person name="Kumar L."/>
            <person name="Lee Y.H."/>
            <person name="Li L."/>
            <person name="Manners J.M."/>
            <person name="Miranda-Saavedra D."/>
            <person name="Mukherjee M."/>
            <person name="Park G."/>
            <person name="Park J."/>
            <person name="Park S.Y."/>
            <person name="Proctor R.H."/>
            <person name="Regev A."/>
            <person name="Ruiz-Roldan M.C."/>
            <person name="Sain D."/>
            <person name="Sakthikumar S."/>
            <person name="Sykes S."/>
            <person name="Schwartz D.C."/>
            <person name="Turgeon B.G."/>
            <person name="Wapinski I."/>
            <person name="Yoder O."/>
            <person name="Young S."/>
            <person name="Zeng Q."/>
            <person name="Zhou S."/>
            <person name="Galagan J."/>
            <person name="Cuomo C.A."/>
            <person name="Kistler H.C."/>
            <person name="Rep M."/>
        </authorList>
    </citation>
    <scope>NUCLEOTIDE SEQUENCE [LARGE SCALE GENOMIC DNA]</scope>
    <source>
        <strain evidence="9">M3125 / FGSC 7600</strain>
    </source>
</reference>
<dbReference type="PROSITE" id="PS50404">
    <property type="entry name" value="GST_NTER"/>
    <property type="match status" value="1"/>
</dbReference>
<feature type="domain" description="GST C-terminal" evidence="7">
    <location>
        <begin position="62"/>
        <end position="185"/>
    </location>
</feature>
<name>W7MJ72_GIBM7</name>
<dbReference type="PROSITE" id="PS50405">
    <property type="entry name" value="GST_CTER"/>
    <property type="match status" value="1"/>
</dbReference>
<evidence type="ECO:0000259" key="6">
    <source>
        <dbReference type="PROSITE" id="PS50404"/>
    </source>
</evidence>
<sequence>MHSTGVKGEHLAPSFVQDFHPFGRIPVFDDDGTRFFESRAICEYLVAKYGPKSALNRRTDQSYPELATYEQAASVEYSYFDPTMKTLAYEKLFKGFMGRGDPDKATVERLEIDLVKVLDHYEKVLSRREYLAGNQFSLVDIYHMPWFEFLPRLALQDEITKRPALSAWWERVSNRSTWKGLTASH</sequence>
<feature type="domain" description="GST N-terminal" evidence="6">
    <location>
        <begin position="1"/>
        <end position="53"/>
    </location>
</feature>
<protein>
    <recommendedName>
        <fullName evidence="2">glutathione transferase</fullName>
        <ecNumber evidence="2">2.5.1.18</ecNumber>
    </recommendedName>
</protein>
<dbReference type="Gene3D" id="1.20.1050.10">
    <property type="match status" value="1"/>
</dbReference>
<evidence type="ECO:0000259" key="7">
    <source>
        <dbReference type="PROSITE" id="PS50405"/>
    </source>
</evidence>
<dbReference type="Proteomes" id="UP000009096">
    <property type="component" value="Chromosome 8"/>
</dbReference>
<proteinExistence type="inferred from homology"/>
<dbReference type="SUPFAM" id="SSF52833">
    <property type="entry name" value="Thioredoxin-like"/>
    <property type="match status" value="1"/>
</dbReference>
<dbReference type="InterPro" id="IPR010987">
    <property type="entry name" value="Glutathione-S-Trfase_C-like"/>
</dbReference>
<evidence type="ECO:0000256" key="2">
    <source>
        <dbReference type="ARBA" id="ARBA00012452"/>
    </source>
</evidence>
<dbReference type="RefSeq" id="XP_018753866.1">
    <property type="nucleotide sequence ID" value="XM_018896402.1"/>
</dbReference>
<dbReference type="InterPro" id="IPR040079">
    <property type="entry name" value="Glutathione_S-Trfase"/>
</dbReference>
<evidence type="ECO:0000313" key="9">
    <source>
        <dbReference type="Proteomes" id="UP000009096"/>
    </source>
</evidence>
<keyword evidence="9" id="KW-1185">Reference proteome</keyword>
<comment type="similarity">
    <text evidence="1 5">Belongs to the GST superfamily.</text>
</comment>
<dbReference type="GO" id="GO:0043295">
    <property type="term" value="F:glutathione binding"/>
    <property type="evidence" value="ECO:0007669"/>
    <property type="project" value="TreeGrafter"/>
</dbReference>
<dbReference type="InterPro" id="IPR036282">
    <property type="entry name" value="Glutathione-S-Trfase_C_sf"/>
</dbReference>
<dbReference type="AlphaFoldDB" id="W7MJ72"/>
<dbReference type="InterPro" id="IPR004045">
    <property type="entry name" value="Glutathione_S-Trfase_N"/>
</dbReference>
<evidence type="ECO:0000313" key="8">
    <source>
        <dbReference type="EMBL" id="EWG47675.1"/>
    </source>
</evidence>
<evidence type="ECO:0000256" key="5">
    <source>
        <dbReference type="RuleBase" id="RU003494"/>
    </source>
</evidence>
<dbReference type="GO" id="GO:0004364">
    <property type="term" value="F:glutathione transferase activity"/>
    <property type="evidence" value="ECO:0007669"/>
    <property type="project" value="UniProtKB-EC"/>
</dbReference>
<dbReference type="GO" id="GO:0006749">
    <property type="term" value="P:glutathione metabolic process"/>
    <property type="evidence" value="ECO:0007669"/>
    <property type="project" value="TreeGrafter"/>
</dbReference>
<dbReference type="KEGG" id="fvr:FVEG_07731"/>
<dbReference type="PANTHER" id="PTHR43900:SF3">
    <property type="entry name" value="GLUTATHIONE S-TRANSFERASE RHO"/>
    <property type="match status" value="1"/>
</dbReference>
<dbReference type="OrthoDB" id="249703at2759"/>